<dbReference type="Proteomes" id="UP000548685">
    <property type="component" value="Unassembled WGS sequence"/>
</dbReference>
<evidence type="ECO:0000313" key="3">
    <source>
        <dbReference type="Proteomes" id="UP000430021"/>
    </source>
</evidence>
<reference evidence="1 4" key="2">
    <citation type="submission" date="2020-08" db="EMBL/GenBank/DDBJ databases">
        <title>Genomic Encyclopedia of Type Strains, Phase IV (KMG-IV): sequencing the most valuable type-strain genomes for metagenomic binning, comparative biology and taxonomic classification.</title>
        <authorList>
            <person name="Goeker M."/>
        </authorList>
    </citation>
    <scope>NUCLEOTIDE SEQUENCE [LARGE SCALE GENOMIC DNA]</scope>
    <source>
        <strain evidence="1 4">DSM 8510</strain>
    </source>
</reference>
<dbReference type="AlphaFoldDB" id="A0A6I4UPI6"/>
<accession>A0A6I4UPI6</accession>
<dbReference type="GO" id="GO:0006260">
    <property type="term" value="P:DNA replication"/>
    <property type="evidence" value="ECO:0007669"/>
    <property type="project" value="InterPro"/>
</dbReference>
<evidence type="ECO:0000313" key="1">
    <source>
        <dbReference type="EMBL" id="MBB3775518.1"/>
    </source>
</evidence>
<dbReference type="Pfam" id="PF04364">
    <property type="entry name" value="DNA_pol3_chi"/>
    <property type="match status" value="1"/>
</dbReference>
<dbReference type="OrthoDB" id="9795973at2"/>
<comment type="caution">
    <text evidence="2">The sequence shown here is derived from an EMBL/GenBank/DDBJ whole genome shotgun (WGS) entry which is preliminary data.</text>
</comment>
<dbReference type="SUPFAM" id="SSF102400">
    <property type="entry name" value="DNA polymerase III chi subunit"/>
    <property type="match status" value="1"/>
</dbReference>
<dbReference type="GO" id="GO:0003887">
    <property type="term" value="F:DNA-directed DNA polymerase activity"/>
    <property type="evidence" value="ECO:0007669"/>
    <property type="project" value="UniProtKB-EC"/>
</dbReference>
<keyword evidence="1" id="KW-0548">Nucleotidyltransferase</keyword>
<dbReference type="InterPro" id="IPR007459">
    <property type="entry name" value="DNA_pol3_chi"/>
</dbReference>
<reference evidence="2 3" key="1">
    <citation type="submission" date="2019-12" db="EMBL/GenBank/DDBJ databases">
        <title>Genomic-based taxomic classification of the family Erythrobacteraceae.</title>
        <authorList>
            <person name="Xu L."/>
        </authorList>
    </citation>
    <scope>NUCLEOTIDE SEQUENCE [LARGE SCALE GENOMIC DNA]</scope>
    <source>
        <strain evidence="2 3">JCM 10282</strain>
    </source>
</reference>
<dbReference type="Proteomes" id="UP000430021">
    <property type="component" value="Unassembled WGS sequence"/>
</dbReference>
<dbReference type="InterPro" id="IPR036768">
    <property type="entry name" value="PolIII_chi_sf"/>
</dbReference>
<keyword evidence="1" id="KW-0808">Transferase</keyword>
<keyword evidence="4" id="KW-1185">Reference proteome</keyword>
<gene>
    <name evidence="1" type="ORF">FHS52_001487</name>
    <name evidence="2" type="ORF">GRI59_12270</name>
</gene>
<evidence type="ECO:0000313" key="2">
    <source>
        <dbReference type="EMBL" id="MXP39383.1"/>
    </source>
</evidence>
<dbReference type="GO" id="GO:0003677">
    <property type="term" value="F:DNA binding"/>
    <property type="evidence" value="ECO:0007669"/>
    <property type="project" value="InterPro"/>
</dbReference>
<dbReference type="RefSeq" id="WP_160761429.1">
    <property type="nucleotide sequence ID" value="NZ_BAAADZ010000010.1"/>
</dbReference>
<dbReference type="EMBL" id="JACICE010000002">
    <property type="protein sequence ID" value="MBB3775518.1"/>
    <property type="molecule type" value="Genomic_DNA"/>
</dbReference>
<protein>
    <submittedName>
        <fullName evidence="2">DNA polymerase III subunit chi</fullName>
    </submittedName>
    <submittedName>
        <fullName evidence="1">DNA polymerase-3 subunit chi</fullName>
        <ecNumber evidence="1">2.7.7.7</ecNumber>
    </submittedName>
</protein>
<dbReference type="Gene3D" id="3.40.50.10110">
    <property type="entry name" value="DNA polymerase III subunit chi"/>
    <property type="match status" value="1"/>
</dbReference>
<dbReference type="EMBL" id="WTYB01000002">
    <property type="protein sequence ID" value="MXP39383.1"/>
    <property type="molecule type" value="Genomic_DNA"/>
</dbReference>
<organism evidence="2 3">
    <name type="scientific">Erythrobacter ramosus</name>
    <dbReference type="NCBI Taxonomy" id="35811"/>
    <lineage>
        <taxon>Bacteria</taxon>
        <taxon>Pseudomonadati</taxon>
        <taxon>Pseudomonadota</taxon>
        <taxon>Alphaproteobacteria</taxon>
        <taxon>Sphingomonadales</taxon>
        <taxon>Erythrobacteraceae</taxon>
        <taxon>Erythrobacter/Porphyrobacter group</taxon>
        <taxon>Erythrobacter</taxon>
    </lineage>
</organism>
<evidence type="ECO:0000313" key="4">
    <source>
        <dbReference type="Proteomes" id="UP000548685"/>
    </source>
</evidence>
<name>A0A6I4UPI6_9SPHN</name>
<sequence length="144" mass="15729">MKLDFWQYTHDPLEKVVALIAKRALGEGERVLVVSADAEQREVIARTLWQAGPETFLANGEADAPGAELQPILLSADIAASNGASHLILADGTFRESSGFARVFLLFPPDAAPAARLAWRAHDGREDVTRAYFAQEDGRWVKKG</sequence>
<dbReference type="EC" id="2.7.7.7" evidence="1"/>
<proteinExistence type="predicted"/>